<dbReference type="AlphaFoldDB" id="A0A3N9P1H4"/>
<evidence type="ECO:0000313" key="2">
    <source>
        <dbReference type="Proteomes" id="UP000282529"/>
    </source>
</evidence>
<dbReference type="RefSeq" id="WP_124696621.1">
    <property type="nucleotide sequence ID" value="NZ_JBHUFE010000036.1"/>
</dbReference>
<reference evidence="1 2" key="1">
    <citation type="submission" date="2018-11" db="EMBL/GenBank/DDBJ databases">
        <title>Genome sequence of strain 7197.</title>
        <authorList>
            <person name="Gao J."/>
            <person name="Sun J."/>
        </authorList>
    </citation>
    <scope>NUCLEOTIDE SEQUENCE [LARGE SCALE GENOMIC DNA]</scope>
    <source>
        <strain evidence="1 2">7197</strain>
    </source>
</reference>
<dbReference type="Proteomes" id="UP000282529">
    <property type="component" value="Unassembled WGS sequence"/>
</dbReference>
<proteinExistence type="predicted"/>
<protein>
    <submittedName>
        <fullName evidence="1">Uncharacterized protein</fullName>
    </submittedName>
</protein>
<evidence type="ECO:0000313" key="1">
    <source>
        <dbReference type="EMBL" id="RQW10041.1"/>
    </source>
</evidence>
<keyword evidence="2" id="KW-1185">Reference proteome</keyword>
<name>A0A3N9P1H4_9BACL</name>
<dbReference type="OrthoDB" id="2626894at2"/>
<gene>
    <name evidence="1" type="ORF">EH198_16535</name>
</gene>
<comment type="caution">
    <text evidence="1">The sequence shown here is derived from an EMBL/GenBank/DDBJ whole genome shotgun (WGS) entry which is preliminary data.</text>
</comment>
<dbReference type="EMBL" id="RQPI01000010">
    <property type="protein sequence ID" value="RQW10041.1"/>
    <property type="molecule type" value="Genomic_DNA"/>
</dbReference>
<accession>A0A3N9P1H4</accession>
<organism evidence="1 2">
    <name type="scientific">Paenibacillus rhizophilus</name>
    <dbReference type="NCBI Taxonomy" id="1850366"/>
    <lineage>
        <taxon>Bacteria</taxon>
        <taxon>Bacillati</taxon>
        <taxon>Bacillota</taxon>
        <taxon>Bacilli</taxon>
        <taxon>Bacillales</taxon>
        <taxon>Paenibacillaceae</taxon>
        <taxon>Paenibacillus</taxon>
    </lineage>
</organism>
<sequence length="95" mass="10511">MARESLEKLAAEAERTAAEQLKAMPKVSIIIPDDPQNPGDKVVPIGFNGVVYTVPRGVQVEVPQAIAEIYQDSYTRTRAVTQRIENSTQQEVKVM</sequence>